<organism evidence="1 2">
    <name type="scientific">Persea americana</name>
    <name type="common">Avocado</name>
    <dbReference type="NCBI Taxonomy" id="3435"/>
    <lineage>
        <taxon>Eukaryota</taxon>
        <taxon>Viridiplantae</taxon>
        <taxon>Streptophyta</taxon>
        <taxon>Embryophyta</taxon>
        <taxon>Tracheophyta</taxon>
        <taxon>Spermatophyta</taxon>
        <taxon>Magnoliopsida</taxon>
        <taxon>Magnoliidae</taxon>
        <taxon>Laurales</taxon>
        <taxon>Lauraceae</taxon>
        <taxon>Persea</taxon>
    </lineage>
</organism>
<gene>
    <name evidence="1" type="ORF">MRB53_035065</name>
</gene>
<comment type="caution">
    <text evidence="1">The sequence shown here is derived from an EMBL/GenBank/DDBJ whole genome shotgun (WGS) entry which is preliminary data.</text>
</comment>
<evidence type="ECO:0000313" key="1">
    <source>
        <dbReference type="EMBL" id="KAJ8615693.1"/>
    </source>
</evidence>
<sequence length="209" mass="23371">MCPHTTGDTITARRDDQIFAQGLCAYKAHESIPLLTNWPSPSGWYDDASACPSAISTEVCRLNKGPKFKEDLDDEYNILYKSEDDYTFVTEFPLLLGSISSLSERDSAKEDTLPLSSLFKATEALDIEDKVPLSQLFQCHMMQARHSTTDTNTHSLSILHTSLLEKEAHLTSTGEVHFTLIKKEDLYMVSSAQSRLLCSIKQNEVSIGF</sequence>
<accession>A0ACC2K3V2</accession>
<proteinExistence type="predicted"/>
<reference evidence="1 2" key="1">
    <citation type="journal article" date="2022" name="Hortic Res">
        <title>A haplotype resolved chromosomal level avocado genome allows analysis of novel avocado genes.</title>
        <authorList>
            <person name="Nath O."/>
            <person name="Fletcher S.J."/>
            <person name="Hayward A."/>
            <person name="Shaw L.M."/>
            <person name="Masouleh A.K."/>
            <person name="Furtado A."/>
            <person name="Henry R.J."/>
            <person name="Mitter N."/>
        </authorList>
    </citation>
    <scope>NUCLEOTIDE SEQUENCE [LARGE SCALE GENOMIC DNA]</scope>
    <source>
        <strain evidence="2">cv. Hass</strain>
    </source>
</reference>
<dbReference type="Proteomes" id="UP001234297">
    <property type="component" value="Chromosome 12"/>
</dbReference>
<name>A0ACC2K3V2_PERAE</name>
<protein>
    <submittedName>
        <fullName evidence="1">Uncharacterized protein</fullName>
    </submittedName>
</protein>
<dbReference type="EMBL" id="CM056820">
    <property type="protein sequence ID" value="KAJ8615693.1"/>
    <property type="molecule type" value="Genomic_DNA"/>
</dbReference>
<keyword evidence="2" id="KW-1185">Reference proteome</keyword>
<evidence type="ECO:0000313" key="2">
    <source>
        <dbReference type="Proteomes" id="UP001234297"/>
    </source>
</evidence>